<proteinExistence type="predicted"/>
<evidence type="ECO:0000313" key="3">
    <source>
        <dbReference type="Proteomes" id="UP001279734"/>
    </source>
</evidence>
<dbReference type="PANTHER" id="PTHR34665:SF1">
    <property type="entry name" value="OS02G0595200 PROTEIN"/>
    <property type="match status" value="1"/>
</dbReference>
<feature type="compositionally biased region" description="Basic and acidic residues" evidence="1">
    <location>
        <begin position="25"/>
        <end position="37"/>
    </location>
</feature>
<dbReference type="EMBL" id="BSYO01000002">
    <property type="protein sequence ID" value="GMH01242.1"/>
    <property type="molecule type" value="Genomic_DNA"/>
</dbReference>
<feature type="region of interest" description="Disordered" evidence="1">
    <location>
        <begin position="52"/>
        <end position="71"/>
    </location>
</feature>
<dbReference type="PANTHER" id="PTHR34665">
    <property type="entry name" value="DUF3741 DOMAIN-CONTAINING PROTEIN"/>
    <property type="match status" value="1"/>
</dbReference>
<protein>
    <submittedName>
        <fullName evidence="2">Uncharacterized protein</fullName>
    </submittedName>
</protein>
<name>A0AAD3XCX4_NEPGR</name>
<evidence type="ECO:0000313" key="2">
    <source>
        <dbReference type="EMBL" id="GMH01242.1"/>
    </source>
</evidence>
<feature type="region of interest" description="Disordered" evidence="1">
    <location>
        <begin position="1"/>
        <end position="37"/>
    </location>
</feature>
<reference evidence="2" key="1">
    <citation type="submission" date="2023-05" db="EMBL/GenBank/DDBJ databases">
        <title>Nepenthes gracilis genome sequencing.</title>
        <authorList>
            <person name="Fukushima K."/>
        </authorList>
    </citation>
    <scope>NUCLEOTIDE SEQUENCE</scope>
    <source>
        <strain evidence="2">SING2019-196</strain>
    </source>
</reference>
<sequence length="183" mass="21013">MAHDAVPHWNNSKTNTTSMKKKKKKQEEQLRDHGHEREVEILKAVAQAWLSRSSGGSSNPTASEFDTHRRNFQSKPSRFKLEAMEKAAAMAAAAGRIVKWDFAQSLLDSYEIVAVSKRLERGLALDYGFSGLFDDDDDDDDHARKRVVRRKRESKNSLRNLFNKMSSKRFNHTNIHRDENAQV</sequence>
<gene>
    <name evidence="2" type="ORF">Nepgr_003081</name>
</gene>
<accession>A0AAD3XCX4</accession>
<evidence type="ECO:0000256" key="1">
    <source>
        <dbReference type="SAM" id="MobiDB-lite"/>
    </source>
</evidence>
<organism evidence="2 3">
    <name type="scientific">Nepenthes gracilis</name>
    <name type="common">Slender pitcher plant</name>
    <dbReference type="NCBI Taxonomy" id="150966"/>
    <lineage>
        <taxon>Eukaryota</taxon>
        <taxon>Viridiplantae</taxon>
        <taxon>Streptophyta</taxon>
        <taxon>Embryophyta</taxon>
        <taxon>Tracheophyta</taxon>
        <taxon>Spermatophyta</taxon>
        <taxon>Magnoliopsida</taxon>
        <taxon>eudicotyledons</taxon>
        <taxon>Gunneridae</taxon>
        <taxon>Pentapetalae</taxon>
        <taxon>Caryophyllales</taxon>
        <taxon>Nepenthaceae</taxon>
        <taxon>Nepenthes</taxon>
    </lineage>
</organism>
<comment type="caution">
    <text evidence="2">The sequence shown here is derived from an EMBL/GenBank/DDBJ whole genome shotgun (WGS) entry which is preliminary data.</text>
</comment>
<dbReference type="Proteomes" id="UP001279734">
    <property type="component" value="Unassembled WGS sequence"/>
</dbReference>
<dbReference type="AlphaFoldDB" id="A0AAD3XCX4"/>
<keyword evidence="3" id="KW-1185">Reference proteome</keyword>
<feature type="compositionally biased region" description="Polar residues" evidence="1">
    <location>
        <begin position="52"/>
        <end position="64"/>
    </location>
</feature>